<keyword evidence="1" id="KW-0489">Methyltransferase</keyword>
<dbReference type="InterPro" id="IPR016461">
    <property type="entry name" value="COMT-like"/>
</dbReference>
<organism evidence="6 7">
    <name type="scientific">Coccomyxa subellipsoidea</name>
    <dbReference type="NCBI Taxonomy" id="248742"/>
    <lineage>
        <taxon>Eukaryota</taxon>
        <taxon>Viridiplantae</taxon>
        <taxon>Chlorophyta</taxon>
        <taxon>core chlorophytes</taxon>
        <taxon>Trebouxiophyceae</taxon>
        <taxon>Trebouxiophyceae incertae sedis</taxon>
        <taxon>Coccomyxaceae</taxon>
        <taxon>Coccomyxa</taxon>
    </lineage>
</organism>
<dbReference type="InterPro" id="IPR001077">
    <property type="entry name" value="COMT_C"/>
</dbReference>
<dbReference type="InterPro" id="IPR012967">
    <property type="entry name" value="COMT_dimerisation"/>
</dbReference>
<dbReference type="InterPro" id="IPR036388">
    <property type="entry name" value="WH-like_DNA-bd_sf"/>
</dbReference>
<feature type="domain" description="O-methyltransferase dimerisation" evidence="5">
    <location>
        <begin position="3"/>
        <end position="79"/>
    </location>
</feature>
<evidence type="ECO:0000313" key="7">
    <source>
        <dbReference type="Proteomes" id="UP001491310"/>
    </source>
</evidence>
<evidence type="ECO:0000259" key="4">
    <source>
        <dbReference type="Pfam" id="PF00891"/>
    </source>
</evidence>
<evidence type="ECO:0000256" key="2">
    <source>
        <dbReference type="ARBA" id="ARBA00022679"/>
    </source>
</evidence>
<dbReference type="Gene3D" id="1.10.10.10">
    <property type="entry name" value="Winged helix-like DNA-binding domain superfamily/Winged helix DNA-binding domain"/>
    <property type="match status" value="1"/>
</dbReference>
<name>A0ABR2YDT6_9CHLO</name>
<evidence type="ECO:0000259" key="5">
    <source>
        <dbReference type="Pfam" id="PF08100"/>
    </source>
</evidence>
<evidence type="ECO:0008006" key="8">
    <source>
        <dbReference type="Google" id="ProtNLM"/>
    </source>
</evidence>
<evidence type="ECO:0000313" key="6">
    <source>
        <dbReference type="EMBL" id="KAK9903316.1"/>
    </source>
</evidence>
<dbReference type="Proteomes" id="UP001491310">
    <property type="component" value="Unassembled WGS sequence"/>
</dbReference>
<dbReference type="PROSITE" id="PS51683">
    <property type="entry name" value="SAM_OMT_II"/>
    <property type="match status" value="1"/>
</dbReference>
<dbReference type="Pfam" id="PF08100">
    <property type="entry name" value="Dimerisation"/>
    <property type="match status" value="1"/>
</dbReference>
<reference evidence="6 7" key="1">
    <citation type="journal article" date="2024" name="Nat. Commun.">
        <title>Phylogenomics reveals the evolutionary origins of lichenization in chlorophyte algae.</title>
        <authorList>
            <person name="Puginier C."/>
            <person name="Libourel C."/>
            <person name="Otte J."/>
            <person name="Skaloud P."/>
            <person name="Haon M."/>
            <person name="Grisel S."/>
            <person name="Petersen M."/>
            <person name="Berrin J.G."/>
            <person name="Delaux P.M."/>
            <person name="Dal Grande F."/>
            <person name="Keller J."/>
        </authorList>
    </citation>
    <scope>NUCLEOTIDE SEQUENCE [LARGE SCALE GENOMIC DNA]</scope>
    <source>
        <strain evidence="6 7">SAG 216-7</strain>
    </source>
</reference>
<keyword evidence="2" id="KW-0808">Transferase</keyword>
<sequence length="340" mass="38458">MGAWQAQVLYTIAALGVADELGSKGPQTAQELAYSLGVDSRRLYRVLRSAIQMGVFAAINPKYPGDEVRFKNNRLSACLREDHPNCLRHMFLHFTEHNQPAFDELAWAVRTNGNAWQKTHDGLSQFQWLQLDPKEEHKFSKAMQQVDGLGTHAMATDYGWNSHERIVDIGGAYGSFLTHLLSVNIKPRGVLFDQPQIIRRAKDMWADDPRWSTISHRMEFVAGDFFDAETLPKAKDGDVYEMRLILHDWDDKDCVTILSNVRSAMGAAKARLLIVETTLGAEFSDPLFQRALLDVHMMVVHNGAERTVTEWKEILRGAGFSFGRHIPTRGVFSIVEAFPM</sequence>
<proteinExistence type="predicted"/>
<dbReference type="InterPro" id="IPR029063">
    <property type="entry name" value="SAM-dependent_MTases_sf"/>
</dbReference>
<dbReference type="SUPFAM" id="SSF53335">
    <property type="entry name" value="S-adenosyl-L-methionine-dependent methyltransferases"/>
    <property type="match status" value="1"/>
</dbReference>
<accession>A0ABR2YDT6</accession>
<dbReference type="PIRSF" id="PIRSF005739">
    <property type="entry name" value="O-mtase"/>
    <property type="match status" value="1"/>
</dbReference>
<evidence type="ECO:0000256" key="1">
    <source>
        <dbReference type="ARBA" id="ARBA00022603"/>
    </source>
</evidence>
<keyword evidence="7" id="KW-1185">Reference proteome</keyword>
<comment type="caution">
    <text evidence="6">The sequence shown here is derived from an EMBL/GenBank/DDBJ whole genome shotgun (WGS) entry which is preliminary data.</text>
</comment>
<evidence type="ECO:0000256" key="3">
    <source>
        <dbReference type="ARBA" id="ARBA00022691"/>
    </source>
</evidence>
<dbReference type="PANTHER" id="PTHR43712:SF2">
    <property type="entry name" value="O-METHYLTRANSFERASE CICE"/>
    <property type="match status" value="1"/>
</dbReference>
<feature type="domain" description="O-methyltransferase C-terminal" evidence="4">
    <location>
        <begin position="102"/>
        <end position="321"/>
    </location>
</feature>
<dbReference type="Pfam" id="PF00891">
    <property type="entry name" value="Methyltransf_2"/>
    <property type="match status" value="1"/>
</dbReference>
<keyword evidence="3" id="KW-0949">S-adenosyl-L-methionine</keyword>
<dbReference type="PANTHER" id="PTHR43712">
    <property type="entry name" value="PUTATIVE (AFU_ORTHOLOGUE AFUA_4G14580)-RELATED"/>
    <property type="match status" value="1"/>
</dbReference>
<gene>
    <name evidence="6" type="ORF">WJX75_002667</name>
</gene>
<dbReference type="Gene3D" id="3.40.50.150">
    <property type="entry name" value="Vaccinia Virus protein VP39"/>
    <property type="match status" value="1"/>
</dbReference>
<protein>
    <recommendedName>
        <fullName evidence="8">O-methyltransferase</fullName>
    </recommendedName>
</protein>
<dbReference type="EMBL" id="JALJOT010000014">
    <property type="protein sequence ID" value="KAK9903316.1"/>
    <property type="molecule type" value="Genomic_DNA"/>
</dbReference>
<dbReference type="SUPFAM" id="SSF46785">
    <property type="entry name" value="Winged helix' DNA-binding domain"/>
    <property type="match status" value="1"/>
</dbReference>
<dbReference type="InterPro" id="IPR036390">
    <property type="entry name" value="WH_DNA-bd_sf"/>
</dbReference>